<dbReference type="EMBL" id="WWCX01000035">
    <property type="protein sequence ID" value="MYM95899.1"/>
    <property type="molecule type" value="Genomic_DNA"/>
</dbReference>
<dbReference type="Gene3D" id="1.10.443.10">
    <property type="entry name" value="Intergrase catalytic core"/>
    <property type="match status" value="1"/>
</dbReference>
<evidence type="ECO:0000313" key="4">
    <source>
        <dbReference type="Proteomes" id="UP000447355"/>
    </source>
</evidence>
<dbReference type="SUPFAM" id="SSF56349">
    <property type="entry name" value="DNA breaking-rejoining enzymes"/>
    <property type="match status" value="1"/>
</dbReference>
<dbReference type="InterPro" id="IPR013762">
    <property type="entry name" value="Integrase-like_cat_sf"/>
</dbReference>
<keyword evidence="1" id="KW-0233">DNA recombination</keyword>
<proteinExistence type="predicted"/>
<protein>
    <submittedName>
        <fullName evidence="3">Integrase</fullName>
    </submittedName>
</protein>
<dbReference type="Proteomes" id="UP000447355">
    <property type="component" value="Unassembled WGS sequence"/>
</dbReference>
<dbReference type="RefSeq" id="WP_161084989.1">
    <property type="nucleotide sequence ID" value="NZ_WWCX01000035.1"/>
</dbReference>
<dbReference type="AlphaFoldDB" id="A0A845GTM5"/>
<dbReference type="Pfam" id="PF12835">
    <property type="entry name" value="Integrase_1"/>
    <property type="match status" value="1"/>
</dbReference>
<gene>
    <name evidence="3" type="ORF">GTP90_18730</name>
</gene>
<name>A0A845GTM5_9BURK</name>
<dbReference type="GO" id="GO:0003677">
    <property type="term" value="F:DNA binding"/>
    <property type="evidence" value="ECO:0007669"/>
    <property type="project" value="InterPro"/>
</dbReference>
<reference evidence="3" key="1">
    <citation type="submission" date="2019-12" db="EMBL/GenBank/DDBJ databases">
        <title>Novel species isolated from a subtropical stream in China.</title>
        <authorList>
            <person name="Lu H."/>
        </authorList>
    </citation>
    <scope>NUCLEOTIDE SEQUENCE [LARGE SCALE GENOMIC DNA]</scope>
    <source>
        <strain evidence="3">FT81W</strain>
    </source>
</reference>
<accession>A0A845GTM5</accession>
<dbReference type="InterPro" id="IPR011010">
    <property type="entry name" value="DNA_brk_join_enz"/>
</dbReference>
<sequence>MANNSDWKIQLDAVIAAHNTRHAVRNKLVSHSTMDARKKGLFRAFRTLRALGFQPAPANLSGAHIDVLMRYWTADPQLQTCLGDASAKLQLRTHPYSAAYIQQQLSFLRVYASWIGKPGLVRDAERYTSHPQLVRRTYCAQIDKGWTGNGIDVDASIRAVAKIDLYVAAQLRMAMAFGLRRKEAVMFRPHVAEVPDFALPSSCAAISRYVSFLRIKRGTKGGRLRFAAIRTQAQRDALACAKEIARFPHSDLGRPGLTLKQSLDLFSNVVRTAGLTKKTLGVTPHGLRHEFAGDLYFDIASVQPPVRGNDPCVDPDTMRAAYHEVARQLGHNRPQISNAYLGSPCLHVTEHRSDDEPCAISTCGEP</sequence>
<evidence type="ECO:0000259" key="2">
    <source>
        <dbReference type="Pfam" id="PF12835"/>
    </source>
</evidence>
<dbReference type="InterPro" id="IPR024456">
    <property type="entry name" value="Integrase_catalytic_putative"/>
</dbReference>
<dbReference type="GO" id="GO:0015074">
    <property type="term" value="P:DNA integration"/>
    <property type="evidence" value="ECO:0007669"/>
    <property type="project" value="InterPro"/>
</dbReference>
<evidence type="ECO:0000256" key="1">
    <source>
        <dbReference type="ARBA" id="ARBA00023172"/>
    </source>
</evidence>
<evidence type="ECO:0000313" key="3">
    <source>
        <dbReference type="EMBL" id="MYM95899.1"/>
    </source>
</evidence>
<organism evidence="3 4">
    <name type="scientific">Duganella vulcania</name>
    <dbReference type="NCBI Taxonomy" id="2692166"/>
    <lineage>
        <taxon>Bacteria</taxon>
        <taxon>Pseudomonadati</taxon>
        <taxon>Pseudomonadota</taxon>
        <taxon>Betaproteobacteria</taxon>
        <taxon>Burkholderiales</taxon>
        <taxon>Oxalobacteraceae</taxon>
        <taxon>Telluria group</taxon>
        <taxon>Duganella</taxon>
    </lineage>
</organism>
<feature type="domain" description="Integrase catalytic" evidence="2">
    <location>
        <begin position="156"/>
        <end position="293"/>
    </location>
</feature>
<dbReference type="GO" id="GO:0006310">
    <property type="term" value="P:DNA recombination"/>
    <property type="evidence" value="ECO:0007669"/>
    <property type="project" value="UniProtKB-KW"/>
</dbReference>
<comment type="caution">
    <text evidence="3">The sequence shown here is derived from an EMBL/GenBank/DDBJ whole genome shotgun (WGS) entry which is preliminary data.</text>
</comment>